<feature type="transmembrane region" description="Helical" evidence="16">
    <location>
        <begin position="117"/>
        <end position="135"/>
    </location>
</feature>
<evidence type="ECO:0000256" key="5">
    <source>
        <dbReference type="ARBA" id="ARBA00022960"/>
    </source>
</evidence>
<evidence type="ECO:0000256" key="6">
    <source>
        <dbReference type="ARBA" id="ARBA00022984"/>
    </source>
</evidence>
<dbReference type="InterPro" id="IPR018365">
    <property type="entry name" value="Cell_cycle_FtsW-rel_CS"/>
</dbReference>
<evidence type="ECO:0000256" key="2">
    <source>
        <dbReference type="ARBA" id="ARBA00022676"/>
    </source>
</evidence>
<dbReference type="EMBL" id="MFUO01000006">
    <property type="protein sequence ID" value="OGI84214.1"/>
    <property type="molecule type" value="Genomic_DNA"/>
</dbReference>
<name>A0A1F6WQX7_9BACT</name>
<feature type="transmembrane region" description="Helical" evidence="16">
    <location>
        <begin position="147"/>
        <end position="169"/>
    </location>
</feature>
<keyword evidence="4 16" id="KW-0812">Transmembrane</keyword>
<feature type="transmembrane region" description="Helical" evidence="16">
    <location>
        <begin position="314"/>
        <end position="341"/>
    </location>
</feature>
<dbReference type="EC" id="2.4.99.28" evidence="14"/>
<evidence type="ECO:0000313" key="17">
    <source>
        <dbReference type="EMBL" id="OGI84214.1"/>
    </source>
</evidence>
<organism evidence="17 18">
    <name type="scientific">Candidatus Nomurabacteria bacterium RIFCSPLOWO2_01_FULL_33_17</name>
    <dbReference type="NCBI Taxonomy" id="1801764"/>
    <lineage>
        <taxon>Bacteria</taxon>
        <taxon>Candidatus Nomuraibacteriota</taxon>
    </lineage>
</organism>
<dbReference type="PANTHER" id="PTHR30474:SF2">
    <property type="entry name" value="PEPTIDOGLYCAN GLYCOSYLTRANSFERASE FTSW-RELATED"/>
    <property type="match status" value="1"/>
</dbReference>
<dbReference type="GO" id="GO:0008955">
    <property type="term" value="F:peptidoglycan glycosyltransferase activity"/>
    <property type="evidence" value="ECO:0007669"/>
    <property type="project" value="UniProtKB-EC"/>
</dbReference>
<comment type="similarity">
    <text evidence="11">Belongs to the SEDS family. FtsW subfamily.</text>
</comment>
<evidence type="ECO:0000256" key="3">
    <source>
        <dbReference type="ARBA" id="ARBA00022679"/>
    </source>
</evidence>
<evidence type="ECO:0000256" key="4">
    <source>
        <dbReference type="ARBA" id="ARBA00022692"/>
    </source>
</evidence>
<protein>
    <recommendedName>
        <fullName evidence="12">Probable peptidoglycan glycosyltransferase FtsW</fullName>
        <ecNumber evidence="14">2.4.99.28</ecNumber>
    </recommendedName>
    <alternativeName>
        <fullName evidence="13">Cell division protein FtsW</fullName>
    </alternativeName>
    <alternativeName>
        <fullName evidence="10">Cell wall polymerase</fullName>
    </alternativeName>
    <alternativeName>
        <fullName evidence="9">Peptidoglycan polymerase</fullName>
    </alternativeName>
</protein>
<dbReference type="GO" id="GO:0015648">
    <property type="term" value="F:lipid-linked peptidoglycan transporter activity"/>
    <property type="evidence" value="ECO:0007669"/>
    <property type="project" value="TreeGrafter"/>
</dbReference>
<reference evidence="17 18" key="1">
    <citation type="journal article" date="2016" name="Nat. Commun.">
        <title>Thousands of microbial genomes shed light on interconnected biogeochemical processes in an aquifer system.</title>
        <authorList>
            <person name="Anantharaman K."/>
            <person name="Brown C.T."/>
            <person name="Hug L.A."/>
            <person name="Sharon I."/>
            <person name="Castelle C.J."/>
            <person name="Probst A.J."/>
            <person name="Thomas B.C."/>
            <person name="Singh A."/>
            <person name="Wilkins M.J."/>
            <person name="Karaoz U."/>
            <person name="Brodie E.L."/>
            <person name="Williams K.H."/>
            <person name="Hubbard S.S."/>
            <person name="Banfield J.F."/>
        </authorList>
    </citation>
    <scope>NUCLEOTIDE SEQUENCE [LARGE SCALE GENOMIC DNA]</scope>
</reference>
<evidence type="ECO:0000256" key="10">
    <source>
        <dbReference type="ARBA" id="ARBA00033270"/>
    </source>
</evidence>
<dbReference type="PROSITE" id="PS00428">
    <property type="entry name" value="FTSW_RODA_SPOVE"/>
    <property type="match status" value="1"/>
</dbReference>
<dbReference type="PANTHER" id="PTHR30474">
    <property type="entry name" value="CELL CYCLE PROTEIN"/>
    <property type="match status" value="1"/>
</dbReference>
<dbReference type="Proteomes" id="UP000178184">
    <property type="component" value="Unassembled WGS sequence"/>
</dbReference>
<evidence type="ECO:0000256" key="16">
    <source>
        <dbReference type="SAM" id="Phobius"/>
    </source>
</evidence>
<sequence length="378" mass="41499">MKKLFESDKVLITTFGLLLIIGLLFFLSASLGVLASNGAKFNSIIQNQLLFGFLGSIISFIIIIRIPTTFWQKYASLLFFISLILTALVYIPGIGISHGGAVRWIDIGPVSFQPSDFLKAGVLLYLSALYSKFLNKNNIQNNKLKPINIFSLIAPAVIILGLCSLVLLFQPDTKSVVLIFLMVSVILFIVGLPYKIIISILGILIIVTTMLIMSKPYIKDRFETFLNPERDPRGSSYQLKQSLIGFGSGGLIGQGFGQSVQKFNFLPEPQGDSIFAVVGEEVGFIGSIVIIGLYLIFILRGIKLVSTLESPFGRLFFVGFFTLFAFQTFLNIGSITGLIPLTGVTLPLMSQGGTSLLITCSLFAIVVRLLYEQNKLHN</sequence>
<evidence type="ECO:0000256" key="8">
    <source>
        <dbReference type="ARBA" id="ARBA00023136"/>
    </source>
</evidence>
<feature type="transmembrane region" description="Helical" evidence="16">
    <location>
        <begin position="201"/>
        <end position="218"/>
    </location>
</feature>
<gene>
    <name evidence="17" type="ORF">A2903_00695</name>
</gene>
<comment type="catalytic activity">
    <reaction evidence="15">
        <text>[GlcNAc-(1-&gt;4)-Mur2Ac(oyl-L-Ala-gamma-D-Glu-L-Lys-D-Ala-D-Ala)](n)-di-trans,octa-cis-undecaprenyl diphosphate + beta-D-GlcNAc-(1-&gt;4)-Mur2Ac(oyl-L-Ala-gamma-D-Glu-L-Lys-D-Ala-D-Ala)-di-trans,octa-cis-undecaprenyl diphosphate = [GlcNAc-(1-&gt;4)-Mur2Ac(oyl-L-Ala-gamma-D-Glu-L-Lys-D-Ala-D-Ala)](n+1)-di-trans,octa-cis-undecaprenyl diphosphate + di-trans,octa-cis-undecaprenyl diphosphate + H(+)</text>
        <dbReference type="Rhea" id="RHEA:23708"/>
        <dbReference type="Rhea" id="RHEA-COMP:9602"/>
        <dbReference type="Rhea" id="RHEA-COMP:9603"/>
        <dbReference type="ChEBI" id="CHEBI:15378"/>
        <dbReference type="ChEBI" id="CHEBI:58405"/>
        <dbReference type="ChEBI" id="CHEBI:60033"/>
        <dbReference type="ChEBI" id="CHEBI:78435"/>
        <dbReference type="EC" id="2.4.99.28"/>
    </reaction>
</comment>
<evidence type="ECO:0000256" key="1">
    <source>
        <dbReference type="ARBA" id="ARBA00004141"/>
    </source>
</evidence>
<keyword evidence="5" id="KW-0133">Cell shape</keyword>
<evidence type="ECO:0000256" key="12">
    <source>
        <dbReference type="ARBA" id="ARBA00041185"/>
    </source>
</evidence>
<dbReference type="AlphaFoldDB" id="A0A1F6WQX7"/>
<comment type="caution">
    <text evidence="17">The sequence shown here is derived from an EMBL/GenBank/DDBJ whole genome shotgun (WGS) entry which is preliminary data.</text>
</comment>
<accession>A0A1F6WQX7</accession>
<feature type="transmembrane region" description="Helical" evidence="16">
    <location>
        <begin position="353"/>
        <end position="371"/>
    </location>
</feature>
<dbReference type="GO" id="GO:0032153">
    <property type="term" value="C:cell division site"/>
    <property type="evidence" value="ECO:0007669"/>
    <property type="project" value="TreeGrafter"/>
</dbReference>
<evidence type="ECO:0000313" key="18">
    <source>
        <dbReference type="Proteomes" id="UP000178184"/>
    </source>
</evidence>
<keyword evidence="7 16" id="KW-1133">Transmembrane helix</keyword>
<comment type="subcellular location">
    <subcellularLocation>
        <location evidence="1">Membrane</location>
        <topology evidence="1">Multi-pass membrane protein</topology>
    </subcellularLocation>
</comment>
<dbReference type="Pfam" id="PF01098">
    <property type="entry name" value="FTSW_RODA_SPOVE"/>
    <property type="match status" value="1"/>
</dbReference>
<keyword evidence="8 16" id="KW-0472">Membrane</keyword>
<evidence type="ECO:0000256" key="7">
    <source>
        <dbReference type="ARBA" id="ARBA00022989"/>
    </source>
</evidence>
<dbReference type="GO" id="GO:0005886">
    <property type="term" value="C:plasma membrane"/>
    <property type="evidence" value="ECO:0007669"/>
    <property type="project" value="TreeGrafter"/>
</dbReference>
<proteinExistence type="inferred from homology"/>
<dbReference type="GO" id="GO:0009252">
    <property type="term" value="P:peptidoglycan biosynthetic process"/>
    <property type="evidence" value="ECO:0007669"/>
    <property type="project" value="UniProtKB-KW"/>
</dbReference>
<keyword evidence="6" id="KW-0573">Peptidoglycan synthesis</keyword>
<feature type="transmembrane region" description="Helical" evidence="16">
    <location>
        <begin position="76"/>
        <end position="97"/>
    </location>
</feature>
<evidence type="ECO:0000256" key="11">
    <source>
        <dbReference type="ARBA" id="ARBA00038053"/>
    </source>
</evidence>
<evidence type="ECO:0000256" key="15">
    <source>
        <dbReference type="ARBA" id="ARBA00049902"/>
    </source>
</evidence>
<evidence type="ECO:0000256" key="14">
    <source>
        <dbReference type="ARBA" id="ARBA00044770"/>
    </source>
</evidence>
<keyword evidence="3" id="KW-0808">Transferase</keyword>
<dbReference type="GO" id="GO:0051301">
    <property type="term" value="P:cell division"/>
    <property type="evidence" value="ECO:0007669"/>
    <property type="project" value="InterPro"/>
</dbReference>
<evidence type="ECO:0000256" key="13">
    <source>
        <dbReference type="ARBA" id="ARBA00041418"/>
    </source>
</evidence>
<feature type="transmembrane region" description="Helical" evidence="16">
    <location>
        <begin position="282"/>
        <end position="302"/>
    </location>
</feature>
<feature type="transmembrane region" description="Helical" evidence="16">
    <location>
        <begin position="45"/>
        <end position="64"/>
    </location>
</feature>
<dbReference type="GO" id="GO:0008360">
    <property type="term" value="P:regulation of cell shape"/>
    <property type="evidence" value="ECO:0007669"/>
    <property type="project" value="UniProtKB-KW"/>
</dbReference>
<dbReference type="InterPro" id="IPR001182">
    <property type="entry name" value="FtsW/RodA"/>
</dbReference>
<keyword evidence="2" id="KW-0328">Glycosyltransferase</keyword>
<evidence type="ECO:0000256" key="9">
    <source>
        <dbReference type="ARBA" id="ARBA00032370"/>
    </source>
</evidence>
<feature type="transmembrane region" description="Helical" evidence="16">
    <location>
        <begin position="175"/>
        <end position="194"/>
    </location>
</feature>
<dbReference type="STRING" id="1801764.A2903_00695"/>